<dbReference type="PATRIC" id="fig|1423722.3.peg.548"/>
<gene>
    <name evidence="1" type="ORF">FC62_GL000539</name>
</gene>
<keyword evidence="2" id="KW-1185">Reference proteome</keyword>
<evidence type="ECO:0000313" key="1">
    <source>
        <dbReference type="EMBL" id="KRK38847.1"/>
    </source>
</evidence>
<organism evidence="1 2">
    <name type="scientific">Amylolactobacillus amylotrophicus DSM 20534</name>
    <dbReference type="NCBI Taxonomy" id="1423722"/>
    <lineage>
        <taxon>Bacteria</taxon>
        <taxon>Bacillati</taxon>
        <taxon>Bacillota</taxon>
        <taxon>Bacilli</taxon>
        <taxon>Lactobacillales</taxon>
        <taxon>Lactobacillaceae</taxon>
        <taxon>Amylolactobacillus</taxon>
    </lineage>
</organism>
<accession>A0A0R1GXP3</accession>
<dbReference type="Proteomes" id="UP000050909">
    <property type="component" value="Unassembled WGS sequence"/>
</dbReference>
<dbReference type="EMBL" id="AZCV01000001">
    <property type="protein sequence ID" value="KRK38847.1"/>
    <property type="molecule type" value="Genomic_DNA"/>
</dbReference>
<protein>
    <submittedName>
        <fullName evidence="1">YkuG protein</fullName>
    </submittedName>
</protein>
<sequence length="221" mass="23883">MSQFPDYHSLFGAINWTVSSQEQHISTPIAEYYVSLENKWSGAVVDGSMGIISISDAQVINESTDVLQSFNDVMTSYDVGDLNGVFNKLAPMIGNGSIKAGLVVRDNMVGFKVSVEGTVQSTTSNSVVDNKYTLTLETYIHRNQVPNEVYQPIYETATNPNLIKQTSTVMLYAGLTVIVILGGPQLLPVATTLAVSADKLKQGLDSLIDVLKSMGSVLNIL</sequence>
<dbReference type="AlphaFoldDB" id="A0A0R1GXP3"/>
<dbReference type="RefSeq" id="WP_054745849.1">
    <property type="nucleotide sequence ID" value="NZ_AZCV01000001.1"/>
</dbReference>
<proteinExistence type="predicted"/>
<evidence type="ECO:0000313" key="2">
    <source>
        <dbReference type="Proteomes" id="UP000050909"/>
    </source>
</evidence>
<name>A0A0R1GXP3_9LACO</name>
<reference evidence="1 2" key="1">
    <citation type="journal article" date="2015" name="Genome Announc.">
        <title>Expanding the biotechnology potential of lactobacilli through comparative genomics of 213 strains and associated genera.</title>
        <authorList>
            <person name="Sun Z."/>
            <person name="Harris H.M."/>
            <person name="McCann A."/>
            <person name="Guo C."/>
            <person name="Argimon S."/>
            <person name="Zhang W."/>
            <person name="Yang X."/>
            <person name="Jeffery I.B."/>
            <person name="Cooney J.C."/>
            <person name="Kagawa T.F."/>
            <person name="Liu W."/>
            <person name="Song Y."/>
            <person name="Salvetti E."/>
            <person name="Wrobel A."/>
            <person name="Rasinkangas P."/>
            <person name="Parkhill J."/>
            <person name="Rea M.C."/>
            <person name="O'Sullivan O."/>
            <person name="Ritari J."/>
            <person name="Douillard F.P."/>
            <person name="Paul Ross R."/>
            <person name="Yang R."/>
            <person name="Briner A.E."/>
            <person name="Felis G.E."/>
            <person name="de Vos W.M."/>
            <person name="Barrangou R."/>
            <person name="Klaenhammer T.R."/>
            <person name="Caufield P.W."/>
            <person name="Cui Y."/>
            <person name="Zhang H."/>
            <person name="O'Toole P.W."/>
        </authorList>
    </citation>
    <scope>NUCLEOTIDE SEQUENCE [LARGE SCALE GENOMIC DNA]</scope>
    <source>
        <strain evidence="1 2">DSM 20534</strain>
    </source>
</reference>
<comment type="caution">
    <text evidence="1">The sequence shown here is derived from an EMBL/GenBank/DDBJ whole genome shotgun (WGS) entry which is preliminary data.</text>
</comment>